<protein>
    <submittedName>
        <fullName evidence="1">Uncharacterized protein</fullName>
    </submittedName>
</protein>
<organism evidence="1 2">
    <name type="scientific">Sphingobium phenoxybenzoativorans</name>
    <dbReference type="NCBI Taxonomy" id="1592790"/>
    <lineage>
        <taxon>Bacteria</taxon>
        <taxon>Pseudomonadati</taxon>
        <taxon>Pseudomonadota</taxon>
        <taxon>Alphaproteobacteria</taxon>
        <taxon>Sphingomonadales</taxon>
        <taxon>Sphingomonadaceae</taxon>
        <taxon>Sphingobium</taxon>
    </lineage>
</organism>
<name>A0A975K6I8_9SPHN</name>
<proteinExistence type="predicted"/>
<keyword evidence="2" id="KW-1185">Reference proteome</keyword>
<dbReference type="KEGG" id="spph:KFK14_18550"/>
<reference evidence="1" key="1">
    <citation type="submission" date="2021-04" db="EMBL/GenBank/DDBJ databases">
        <title>Isolation of p-tert-butylphenol degrading bacteria Sphingobium phenoxybenzoativorans Tas13 from active sludge.</title>
        <authorList>
            <person name="Li Y."/>
        </authorList>
    </citation>
    <scope>NUCLEOTIDE SEQUENCE</scope>
    <source>
        <strain evidence="1">Tas13</strain>
    </source>
</reference>
<dbReference type="RefSeq" id="WP_212608710.1">
    <property type="nucleotide sequence ID" value="NZ_CP073910.1"/>
</dbReference>
<evidence type="ECO:0000313" key="2">
    <source>
        <dbReference type="Proteomes" id="UP000681425"/>
    </source>
</evidence>
<evidence type="ECO:0000313" key="1">
    <source>
        <dbReference type="EMBL" id="QUT04998.1"/>
    </source>
</evidence>
<dbReference type="AlphaFoldDB" id="A0A975K6I8"/>
<accession>A0A975K6I8</accession>
<dbReference type="Proteomes" id="UP000681425">
    <property type="component" value="Chromosome"/>
</dbReference>
<dbReference type="EMBL" id="CP073910">
    <property type="protein sequence ID" value="QUT04998.1"/>
    <property type="molecule type" value="Genomic_DNA"/>
</dbReference>
<sequence>MAEPELIAGALAGWQRTMTNYGCVLTIQVGESEEQFETHEYQRVLVALNDRQLRSLARDLQRAAETRGIQLWGKPGFFSRIFRRKKLPDVQVHPLVEA</sequence>
<gene>
    <name evidence="1" type="ORF">KFK14_18550</name>
</gene>